<dbReference type="OMA" id="RECRLYG"/>
<gene>
    <name evidence="2" type="ORF">RchiOBHm_Chr1g0380171</name>
</gene>
<proteinExistence type="predicted"/>
<protein>
    <recommendedName>
        <fullName evidence="4">Polypyrimidine tract-binding protein</fullName>
    </recommendedName>
</protein>
<keyword evidence="3" id="KW-1185">Reference proteome</keyword>
<dbReference type="STRING" id="74649.A0A2P6SNU2"/>
<feature type="transmembrane region" description="Helical" evidence="1">
    <location>
        <begin position="132"/>
        <end position="150"/>
    </location>
</feature>
<evidence type="ECO:0008006" key="4">
    <source>
        <dbReference type="Google" id="ProtNLM"/>
    </source>
</evidence>
<keyword evidence="1" id="KW-0472">Membrane</keyword>
<evidence type="ECO:0000313" key="2">
    <source>
        <dbReference type="EMBL" id="PRQ60347.1"/>
    </source>
</evidence>
<sequence>MVKLASAREARMYGPRLSRNRAEYINAGLYVFATAVLLGGFVAELSKEPTSGLVLLLIGFALVFIVNLHDLLAHLAGFDYRVRLMELDLQLAVVEFAVPVVQALGSLLWFLAILFLFIQAEKGYGYYKLEKHAMNMLVAGPVLWLLGSIHNSCQIYERSDGHVQILQQSVQIPFLIASVLFIIGAVLNILDQGGVVYHGLELLGGTWIWMGIFGSVLLLVGGLANVVKVFKMQQMDDSAILRLEKLRGGAQERLGHEREGQVPLILEDQRRRKRQLAQQQQEPSIHIAAPQPTPYKDVLSLIRVKFLFVRQGRDIEFGLNPFCLTRPAKTPIPTSIPVTPPLSSSFFSLSFTLIPVLLGLSLYGPERRRLWFEEGIANTPELISFGFLR</sequence>
<reference evidence="2 3" key="1">
    <citation type="journal article" date="2018" name="Nat. Genet.">
        <title>The Rosa genome provides new insights in the design of modern roses.</title>
        <authorList>
            <person name="Bendahmane M."/>
        </authorList>
    </citation>
    <scope>NUCLEOTIDE SEQUENCE [LARGE SCALE GENOMIC DNA]</scope>
    <source>
        <strain evidence="3">cv. Old Blush</strain>
    </source>
</reference>
<dbReference type="PANTHER" id="PTHR34967:SF1">
    <property type="entry name" value="OS02G0257200 PROTEIN"/>
    <property type="match status" value="1"/>
</dbReference>
<organism evidence="2 3">
    <name type="scientific">Rosa chinensis</name>
    <name type="common">China rose</name>
    <dbReference type="NCBI Taxonomy" id="74649"/>
    <lineage>
        <taxon>Eukaryota</taxon>
        <taxon>Viridiplantae</taxon>
        <taxon>Streptophyta</taxon>
        <taxon>Embryophyta</taxon>
        <taxon>Tracheophyta</taxon>
        <taxon>Spermatophyta</taxon>
        <taxon>Magnoliopsida</taxon>
        <taxon>eudicotyledons</taxon>
        <taxon>Gunneridae</taxon>
        <taxon>Pentapetalae</taxon>
        <taxon>rosids</taxon>
        <taxon>fabids</taxon>
        <taxon>Rosales</taxon>
        <taxon>Rosaceae</taxon>
        <taxon>Rosoideae</taxon>
        <taxon>Rosoideae incertae sedis</taxon>
        <taxon>Rosa</taxon>
    </lineage>
</organism>
<dbReference type="PANTHER" id="PTHR34967">
    <property type="entry name" value="OS02G0257200 PROTEIN"/>
    <property type="match status" value="1"/>
</dbReference>
<keyword evidence="1" id="KW-0812">Transmembrane</keyword>
<keyword evidence="1" id="KW-1133">Transmembrane helix</keyword>
<dbReference type="Gramene" id="PRQ60347">
    <property type="protein sequence ID" value="PRQ60347"/>
    <property type="gene ID" value="RchiOBHm_Chr1g0380171"/>
</dbReference>
<feature type="transmembrane region" description="Helical" evidence="1">
    <location>
        <begin position="24"/>
        <end position="42"/>
    </location>
</feature>
<accession>A0A2P6SNU2</accession>
<evidence type="ECO:0000313" key="3">
    <source>
        <dbReference type="Proteomes" id="UP000238479"/>
    </source>
</evidence>
<feature type="transmembrane region" description="Helical" evidence="1">
    <location>
        <begin position="96"/>
        <end position="120"/>
    </location>
</feature>
<dbReference type="Proteomes" id="UP000238479">
    <property type="component" value="Chromosome 1"/>
</dbReference>
<feature type="transmembrane region" description="Helical" evidence="1">
    <location>
        <begin position="170"/>
        <end position="190"/>
    </location>
</feature>
<dbReference type="EMBL" id="PDCK01000039">
    <property type="protein sequence ID" value="PRQ60347.1"/>
    <property type="molecule type" value="Genomic_DNA"/>
</dbReference>
<comment type="caution">
    <text evidence="2">The sequence shown here is derived from an EMBL/GenBank/DDBJ whole genome shotgun (WGS) entry which is preliminary data.</text>
</comment>
<dbReference type="AlphaFoldDB" id="A0A2P6SNU2"/>
<feature type="transmembrane region" description="Helical" evidence="1">
    <location>
        <begin position="202"/>
        <end position="227"/>
    </location>
</feature>
<feature type="transmembrane region" description="Helical" evidence="1">
    <location>
        <begin position="54"/>
        <end position="76"/>
    </location>
</feature>
<name>A0A2P6SNU2_ROSCH</name>
<evidence type="ECO:0000256" key="1">
    <source>
        <dbReference type="SAM" id="Phobius"/>
    </source>
</evidence>